<protein>
    <submittedName>
        <fullName evidence="1">Uncharacterized protein</fullName>
    </submittedName>
</protein>
<comment type="caution">
    <text evidence="1">The sequence shown here is derived from an EMBL/GenBank/DDBJ whole genome shotgun (WGS) entry which is preliminary data.</text>
</comment>
<organism evidence="1 2">
    <name type="scientific">Thamnidium elegans</name>
    <dbReference type="NCBI Taxonomy" id="101142"/>
    <lineage>
        <taxon>Eukaryota</taxon>
        <taxon>Fungi</taxon>
        <taxon>Fungi incertae sedis</taxon>
        <taxon>Mucoromycota</taxon>
        <taxon>Mucoromycotina</taxon>
        <taxon>Mucoromycetes</taxon>
        <taxon>Mucorales</taxon>
        <taxon>Mucorineae</taxon>
        <taxon>Mucoraceae</taxon>
        <taxon>Thamnidium</taxon>
    </lineage>
</organism>
<gene>
    <name evidence="1" type="ORF">INT48_006298</name>
</gene>
<name>A0A8H7SR57_9FUNG</name>
<dbReference type="EMBL" id="JAEPRE010000097">
    <property type="protein sequence ID" value="KAG2232846.1"/>
    <property type="molecule type" value="Genomic_DNA"/>
</dbReference>
<reference evidence="1" key="1">
    <citation type="submission" date="2021-01" db="EMBL/GenBank/DDBJ databases">
        <title>Metabolic potential, ecology and presence of endohyphal bacteria is reflected in genomic diversity of Mucoromycotina.</title>
        <authorList>
            <person name="Muszewska A."/>
            <person name="Okrasinska A."/>
            <person name="Steczkiewicz K."/>
            <person name="Drgas O."/>
            <person name="Orlowska M."/>
            <person name="Perlinska-Lenart U."/>
            <person name="Aleksandrzak-Piekarczyk T."/>
            <person name="Szatraj K."/>
            <person name="Zielenkiewicz U."/>
            <person name="Pilsyk S."/>
            <person name="Malc E."/>
            <person name="Mieczkowski P."/>
            <person name="Kruszewska J.S."/>
            <person name="Biernat P."/>
            <person name="Pawlowska J."/>
        </authorList>
    </citation>
    <scope>NUCLEOTIDE SEQUENCE</scope>
    <source>
        <strain evidence="1">WA0000018081</strain>
    </source>
</reference>
<sequence>MLQRKHISRRLDDAIKAEVLELADEIFTSERASLRQRASEMLEKLPVLPSRKLKFLTKVYYDQSDEKLVRDLKKKFDSDAILELGNWSAANTKCHKPTRNKNLIHMLKKNGHTVHLIDEFKTSSKYPKCEDDLENFKQ</sequence>
<evidence type="ECO:0000313" key="1">
    <source>
        <dbReference type="EMBL" id="KAG2232846.1"/>
    </source>
</evidence>
<keyword evidence="2" id="KW-1185">Reference proteome</keyword>
<evidence type="ECO:0000313" key="2">
    <source>
        <dbReference type="Proteomes" id="UP000613177"/>
    </source>
</evidence>
<dbReference type="AlphaFoldDB" id="A0A8H7SR57"/>
<dbReference type="Proteomes" id="UP000613177">
    <property type="component" value="Unassembled WGS sequence"/>
</dbReference>
<accession>A0A8H7SR57</accession>
<proteinExistence type="predicted"/>